<evidence type="ECO:0000256" key="1">
    <source>
        <dbReference type="SAM" id="MobiDB-lite"/>
    </source>
</evidence>
<evidence type="ECO:0000313" key="3">
    <source>
        <dbReference type="Proteomes" id="UP000287651"/>
    </source>
</evidence>
<proteinExistence type="predicted"/>
<comment type="caution">
    <text evidence="2">The sequence shown here is derived from an EMBL/GenBank/DDBJ whole genome shotgun (WGS) entry which is preliminary data.</text>
</comment>
<dbReference type="AlphaFoldDB" id="A0A427B0W9"/>
<accession>A0A427B0W9</accession>
<sequence length="160" mass="18136">MEFQVETAAQKAPKASGKQSVEETPHPRKKVKTYDRHKSRHAEGGSKPHSSKGKEQVGAVRETHTPRPQRPRFIKELYQTSAGKGDKSEPDVGHWTLENELLKMTSTMEKLKVELLAKAIVKYKKSACFEMGLVHMGQVLYEYVYRVALAQFKPDTRLGN</sequence>
<reference evidence="2 3" key="1">
    <citation type="journal article" date="2014" name="Agronomy (Basel)">
        <title>A Draft Genome Sequence for Ensete ventricosum, the Drought-Tolerant Tree Against Hunger.</title>
        <authorList>
            <person name="Harrison J."/>
            <person name="Moore K.A."/>
            <person name="Paszkiewicz K."/>
            <person name="Jones T."/>
            <person name="Grant M."/>
            <person name="Ambacheew D."/>
            <person name="Muzemil S."/>
            <person name="Studholme D.J."/>
        </authorList>
    </citation>
    <scope>NUCLEOTIDE SEQUENCE [LARGE SCALE GENOMIC DNA]</scope>
</reference>
<feature type="compositionally biased region" description="Basic and acidic residues" evidence="1">
    <location>
        <begin position="20"/>
        <end position="46"/>
    </location>
</feature>
<evidence type="ECO:0000313" key="2">
    <source>
        <dbReference type="EMBL" id="RRT81956.1"/>
    </source>
</evidence>
<feature type="region of interest" description="Disordered" evidence="1">
    <location>
        <begin position="1"/>
        <end position="74"/>
    </location>
</feature>
<organism evidence="2 3">
    <name type="scientific">Ensete ventricosum</name>
    <name type="common">Abyssinian banana</name>
    <name type="synonym">Musa ensete</name>
    <dbReference type="NCBI Taxonomy" id="4639"/>
    <lineage>
        <taxon>Eukaryota</taxon>
        <taxon>Viridiplantae</taxon>
        <taxon>Streptophyta</taxon>
        <taxon>Embryophyta</taxon>
        <taxon>Tracheophyta</taxon>
        <taxon>Spermatophyta</taxon>
        <taxon>Magnoliopsida</taxon>
        <taxon>Liliopsida</taxon>
        <taxon>Zingiberales</taxon>
        <taxon>Musaceae</taxon>
        <taxon>Ensete</taxon>
    </lineage>
</organism>
<name>A0A427B0W9_ENSVE</name>
<dbReference type="EMBL" id="AMZH03000791">
    <property type="protein sequence ID" value="RRT81956.1"/>
    <property type="molecule type" value="Genomic_DNA"/>
</dbReference>
<dbReference type="Proteomes" id="UP000287651">
    <property type="component" value="Unassembled WGS sequence"/>
</dbReference>
<gene>
    <name evidence="2" type="ORF">B296_00002491</name>
</gene>
<protein>
    <submittedName>
        <fullName evidence="2">Uncharacterized protein</fullName>
    </submittedName>
</protein>